<sequence>MNKDIFEEKDILDLLNCINIDKDEDEDENLDLNMDDLRKKRLKKNLLKQVKGKRAKKNFKHKAVAASLIIVAALISVNIPAFAKNISEFKSVIQALIGYGVPKEGEYEKYSNSINKSVTDKGITLTINEVVCDDTELMIAYTIKTQDNIKKIVKEVKEATGIYFSLSQYIKIGGKEPSGGSSSNGKYLDSNTYINSDSIDIGDMKLKNKFNVNLNVNNIYGVKGNWNFKFSLSKDEISKHINVFKPNTKVSFNDVLVNVEKISFTPINTTITVTGNYKDKSQEASQKRQEAFKKEMAGGQNLYEYDEWFVFDDKGNEITLKGSTSDGGQNASSKDFTYNLNLVALKSIPKYLTVIPYKINFDKEEYKKYKSDDGSIFIPPVYKNIDGVYPIELSQGSIGKLIIKEIKTEKDKTVVKYKVEGKAPFLQSKQLFIMGDKDNGVQRKDALDKVRKDKDNPNDYIMEFDPLDKNKKYKIGTNDLGHYEIRNDLKFRIDLTK</sequence>
<evidence type="ECO:0000313" key="5">
    <source>
        <dbReference type="Proteomes" id="UP000473089"/>
    </source>
</evidence>
<dbReference type="Gene3D" id="2.60.40.1630">
    <property type="entry name" value="bacillus anthracis domain"/>
    <property type="match status" value="1"/>
</dbReference>
<reference evidence="4 5" key="1">
    <citation type="submission" date="2019-02" db="EMBL/GenBank/DDBJ databases">
        <title>Genome sequencing of Clostridium botulinum clinical isolates.</title>
        <authorList>
            <person name="Brunt J."/>
            <person name="Van Vliet A.H.M."/>
            <person name="Stringer S.C."/>
            <person name="Grant K.A."/>
            <person name="Carter A.C."/>
            <person name="Peck M.W."/>
        </authorList>
    </citation>
    <scope>NUCLEOTIDE SEQUENCE [LARGE SCALE GENOMIC DNA]</scope>
    <source>
        <strain evidence="4 5">R1125/03</strain>
    </source>
</reference>
<dbReference type="Proteomes" id="UP000473089">
    <property type="component" value="Unassembled WGS sequence"/>
</dbReference>
<feature type="transmembrane region" description="Helical" evidence="1">
    <location>
        <begin position="63"/>
        <end position="83"/>
    </location>
</feature>
<protein>
    <submittedName>
        <fullName evidence="4">DUF4179 domain-containing protein</fullName>
    </submittedName>
</protein>
<proteinExistence type="predicted"/>
<dbReference type="Pfam" id="PF18705">
    <property type="entry name" value="DUF5643"/>
    <property type="match status" value="1"/>
</dbReference>
<dbReference type="InterPro" id="IPR040680">
    <property type="entry name" value="DUF5643"/>
</dbReference>
<evidence type="ECO:0000259" key="2">
    <source>
        <dbReference type="Pfam" id="PF13786"/>
    </source>
</evidence>
<feature type="domain" description="DUF4179" evidence="2">
    <location>
        <begin position="56"/>
        <end position="144"/>
    </location>
</feature>
<name>A0A6M0SXQ5_CLOBO</name>
<organism evidence="4 5">
    <name type="scientific">Clostridium botulinum</name>
    <dbReference type="NCBI Taxonomy" id="1491"/>
    <lineage>
        <taxon>Bacteria</taxon>
        <taxon>Bacillati</taxon>
        <taxon>Bacillota</taxon>
        <taxon>Clostridia</taxon>
        <taxon>Eubacteriales</taxon>
        <taxon>Clostridiaceae</taxon>
        <taxon>Clostridium</taxon>
    </lineage>
</organism>
<dbReference type="InterPro" id="IPR025436">
    <property type="entry name" value="DUF4179"/>
</dbReference>
<evidence type="ECO:0000259" key="3">
    <source>
        <dbReference type="Pfam" id="PF18705"/>
    </source>
</evidence>
<gene>
    <name evidence="4" type="ORF">EXM42_07735</name>
</gene>
<keyword evidence="1" id="KW-0472">Membrane</keyword>
<comment type="caution">
    <text evidence="4">The sequence shown here is derived from an EMBL/GenBank/DDBJ whole genome shotgun (WGS) entry which is preliminary data.</text>
</comment>
<evidence type="ECO:0000313" key="4">
    <source>
        <dbReference type="EMBL" id="NFA60286.1"/>
    </source>
</evidence>
<accession>A0A6M0SXQ5</accession>
<dbReference type="AlphaFoldDB" id="A0A6M0SXQ5"/>
<dbReference type="Pfam" id="PF13786">
    <property type="entry name" value="DUF4179"/>
    <property type="match status" value="1"/>
</dbReference>
<dbReference type="Gene3D" id="2.60.40.1640">
    <property type="entry name" value="Conserved domain protein"/>
    <property type="match status" value="1"/>
</dbReference>
<evidence type="ECO:0000256" key="1">
    <source>
        <dbReference type="SAM" id="Phobius"/>
    </source>
</evidence>
<keyword evidence="1" id="KW-0812">Transmembrane</keyword>
<feature type="domain" description="DUF5643" evidence="3">
    <location>
        <begin position="242"/>
        <end position="381"/>
    </location>
</feature>
<keyword evidence="1" id="KW-1133">Transmembrane helix</keyword>
<dbReference type="EMBL" id="SGJP01000013">
    <property type="protein sequence ID" value="NFA60286.1"/>
    <property type="molecule type" value="Genomic_DNA"/>
</dbReference>